<dbReference type="EMBL" id="PYXZ01000006">
    <property type="protein sequence ID" value="PUA80473.1"/>
    <property type="molecule type" value="Genomic_DNA"/>
</dbReference>
<protein>
    <recommendedName>
        <fullName evidence="3">Ferredoxin</fullName>
    </recommendedName>
</protein>
<evidence type="ECO:0008006" key="3">
    <source>
        <dbReference type="Google" id="ProtNLM"/>
    </source>
</evidence>
<dbReference type="Gene3D" id="3.40.30.10">
    <property type="entry name" value="Glutaredoxin"/>
    <property type="match status" value="1"/>
</dbReference>
<dbReference type="Proteomes" id="UP000244867">
    <property type="component" value="Unassembled WGS sequence"/>
</dbReference>
<gene>
    <name evidence="1" type="ORF">C7S10_13845</name>
</gene>
<proteinExistence type="predicted"/>
<dbReference type="OrthoDB" id="9800597at2"/>
<dbReference type="InterPro" id="IPR036249">
    <property type="entry name" value="Thioredoxin-like_sf"/>
</dbReference>
<dbReference type="CDD" id="cd02980">
    <property type="entry name" value="TRX_Fd_family"/>
    <property type="match status" value="1"/>
</dbReference>
<evidence type="ECO:0000313" key="1">
    <source>
        <dbReference type="EMBL" id="PUA80473.1"/>
    </source>
</evidence>
<evidence type="ECO:0000313" key="2">
    <source>
        <dbReference type="Proteomes" id="UP000244867"/>
    </source>
</evidence>
<reference evidence="1 2" key="1">
    <citation type="submission" date="2018-03" db="EMBL/GenBank/DDBJ databases">
        <authorList>
            <person name="Keele B.F."/>
        </authorList>
    </citation>
    <scope>NUCLEOTIDE SEQUENCE [LARGE SCALE GENOMIC DNA]</scope>
    <source>
        <strain evidence="1 2">IB-3</strain>
    </source>
</reference>
<name>A0A2R7YVX9_9ACTN</name>
<comment type="caution">
    <text evidence="1">The sequence shown here is derived from an EMBL/GenBank/DDBJ whole genome shotgun (WGS) entry which is preliminary data.</text>
</comment>
<sequence length="221" mass="23493">MSVTDVDRRESLLSAAADRGASVAFLQMGDPSLSRELTRLADLGVGRITLVGVDLGPLAPAHSWLRRIAGHWWRERSGERPTLEVATRLASSLSSIDDVVAEVKPITGSEPGLTSAAWEDVGGHRRQVLVCRGPRCTAQGGEDTMRALVLATMEAGLGDDDLLITHTGCQFPCNQAPVVSVQPDDVWYGDVHPAAARAIALEHLAGGVPLESHRLPRSSPG</sequence>
<dbReference type="SUPFAM" id="SSF52833">
    <property type="entry name" value="Thioredoxin-like"/>
    <property type="match status" value="1"/>
</dbReference>
<keyword evidence="2" id="KW-1185">Reference proteome</keyword>
<dbReference type="AlphaFoldDB" id="A0A2R7YVX9"/>
<accession>A0A2R7YVX9</accession>
<organism evidence="1 2">
    <name type="scientific">Nocardioides currus</name>
    <dbReference type="NCBI Taxonomy" id="2133958"/>
    <lineage>
        <taxon>Bacteria</taxon>
        <taxon>Bacillati</taxon>
        <taxon>Actinomycetota</taxon>
        <taxon>Actinomycetes</taxon>
        <taxon>Propionibacteriales</taxon>
        <taxon>Nocardioidaceae</taxon>
        <taxon>Nocardioides</taxon>
    </lineage>
</organism>